<dbReference type="Proteomes" id="UP000033860">
    <property type="component" value="Unassembled WGS sequence"/>
</dbReference>
<dbReference type="EMBL" id="LCNT01000004">
    <property type="protein sequence ID" value="KKU61237.1"/>
    <property type="molecule type" value="Genomic_DNA"/>
</dbReference>
<dbReference type="AlphaFoldDB" id="A0A0G1RVT1"/>
<protein>
    <submittedName>
        <fullName evidence="2">Transcriptional regulator, BadM/Rrf2 family</fullName>
    </submittedName>
</protein>
<dbReference type="Pfam" id="PF02082">
    <property type="entry name" value="Rrf2"/>
    <property type="match status" value="1"/>
</dbReference>
<proteinExistence type="predicted"/>
<dbReference type="PROSITE" id="PS51197">
    <property type="entry name" value="HTH_RRF2_2"/>
    <property type="match status" value="1"/>
</dbReference>
<dbReference type="PANTHER" id="PTHR33221">
    <property type="entry name" value="WINGED HELIX-TURN-HELIX TRANSCRIPTIONAL REGULATOR, RRF2 FAMILY"/>
    <property type="match status" value="1"/>
</dbReference>
<dbReference type="GO" id="GO:0003677">
    <property type="term" value="F:DNA binding"/>
    <property type="evidence" value="ECO:0007669"/>
    <property type="project" value="UniProtKB-KW"/>
</dbReference>
<dbReference type="InterPro" id="IPR036390">
    <property type="entry name" value="WH_DNA-bd_sf"/>
</dbReference>
<dbReference type="InterPro" id="IPR036388">
    <property type="entry name" value="WH-like_DNA-bd_sf"/>
</dbReference>
<evidence type="ECO:0000313" key="3">
    <source>
        <dbReference type="Proteomes" id="UP000033860"/>
    </source>
</evidence>
<dbReference type="GO" id="GO:0003700">
    <property type="term" value="F:DNA-binding transcription factor activity"/>
    <property type="evidence" value="ECO:0007669"/>
    <property type="project" value="TreeGrafter"/>
</dbReference>
<accession>A0A0G1RVT1</accession>
<dbReference type="PANTHER" id="PTHR33221:SF5">
    <property type="entry name" value="HTH-TYPE TRANSCRIPTIONAL REGULATOR ISCR"/>
    <property type="match status" value="1"/>
</dbReference>
<evidence type="ECO:0000313" key="2">
    <source>
        <dbReference type="EMBL" id="KKU61237.1"/>
    </source>
</evidence>
<name>A0A0G1RVT1_9BACT</name>
<gene>
    <name evidence="2" type="ORF">UX85_C0004G0159</name>
</gene>
<dbReference type="GO" id="GO:0005829">
    <property type="term" value="C:cytosol"/>
    <property type="evidence" value="ECO:0007669"/>
    <property type="project" value="TreeGrafter"/>
</dbReference>
<reference evidence="2 3" key="1">
    <citation type="journal article" date="2015" name="Nature">
        <title>rRNA introns, odd ribosomes, and small enigmatic genomes across a large radiation of phyla.</title>
        <authorList>
            <person name="Brown C.T."/>
            <person name="Hug L.A."/>
            <person name="Thomas B.C."/>
            <person name="Sharon I."/>
            <person name="Castelle C.J."/>
            <person name="Singh A."/>
            <person name="Wilkins M.J."/>
            <person name="Williams K.H."/>
            <person name="Banfield J.F."/>
        </authorList>
    </citation>
    <scope>NUCLEOTIDE SEQUENCE [LARGE SCALE GENOMIC DNA]</scope>
</reference>
<dbReference type="Gene3D" id="1.10.10.10">
    <property type="entry name" value="Winged helix-like DNA-binding domain superfamily/Winged helix DNA-binding domain"/>
    <property type="match status" value="1"/>
</dbReference>
<dbReference type="SUPFAM" id="SSF46785">
    <property type="entry name" value="Winged helix' DNA-binding domain"/>
    <property type="match status" value="1"/>
</dbReference>
<dbReference type="NCBIfam" id="TIGR00738">
    <property type="entry name" value="rrf2_super"/>
    <property type="match status" value="1"/>
</dbReference>
<sequence>MSELAQNSGSVGLKGWAKEKDLPYRFLSKVAVKLKKAGLIVSRQGRSGGYKLAKTAETISAGEVIRVFEGKTLPVGCMRGRDCVAEGFCVHKGLMGRVASVVDDRLDQVSLAELVRG</sequence>
<comment type="caution">
    <text evidence="2">The sequence shown here is derived from an EMBL/GenBank/DDBJ whole genome shotgun (WGS) entry which is preliminary data.</text>
</comment>
<keyword evidence="1" id="KW-0238">DNA-binding</keyword>
<dbReference type="PROSITE" id="PS01332">
    <property type="entry name" value="HTH_RRF2_1"/>
    <property type="match status" value="1"/>
</dbReference>
<dbReference type="InterPro" id="IPR000944">
    <property type="entry name" value="Tscrpt_reg_Rrf2"/>
</dbReference>
<dbReference type="InterPro" id="IPR030489">
    <property type="entry name" value="TR_Rrf2-type_CS"/>
</dbReference>
<organism evidence="2 3">
    <name type="scientific">Candidatus Beckwithbacteria bacterium GW2011_GWB1_47_15</name>
    <dbReference type="NCBI Taxonomy" id="1618371"/>
    <lineage>
        <taxon>Bacteria</taxon>
        <taxon>Candidatus Beckwithiibacteriota</taxon>
    </lineage>
</organism>
<evidence type="ECO:0000256" key="1">
    <source>
        <dbReference type="ARBA" id="ARBA00023125"/>
    </source>
</evidence>